<comment type="similarity">
    <text evidence="1">Belongs to the aldehyde dehydrogenase family.</text>
</comment>
<keyword evidence="5" id="KW-1185">Reference proteome</keyword>
<dbReference type="InterPro" id="IPR016163">
    <property type="entry name" value="Ald_DH_C"/>
</dbReference>
<dbReference type="SUPFAM" id="SSF53720">
    <property type="entry name" value="ALDH-like"/>
    <property type="match status" value="1"/>
</dbReference>
<dbReference type="InterPro" id="IPR015590">
    <property type="entry name" value="Aldehyde_DH_dom"/>
</dbReference>
<gene>
    <name evidence="4" type="ORF">BASA50_006496</name>
</gene>
<evidence type="ECO:0000256" key="2">
    <source>
        <dbReference type="ARBA" id="ARBA00023002"/>
    </source>
</evidence>
<dbReference type="Pfam" id="PF00171">
    <property type="entry name" value="Aldedh"/>
    <property type="match status" value="1"/>
</dbReference>
<dbReference type="Proteomes" id="UP001648503">
    <property type="component" value="Unassembled WGS sequence"/>
</dbReference>
<proteinExistence type="inferred from homology"/>
<dbReference type="InterPro" id="IPR016161">
    <property type="entry name" value="Ald_DH/histidinol_DH"/>
</dbReference>
<evidence type="ECO:0000256" key="1">
    <source>
        <dbReference type="ARBA" id="ARBA00009986"/>
    </source>
</evidence>
<evidence type="ECO:0000313" key="4">
    <source>
        <dbReference type="EMBL" id="KAH6594546.1"/>
    </source>
</evidence>
<comment type="caution">
    <text evidence="4">The sequence shown here is derived from an EMBL/GenBank/DDBJ whole genome shotgun (WGS) entry which is preliminary data.</text>
</comment>
<name>A0ABQ8FAW6_9FUNG</name>
<feature type="domain" description="Aldehyde dehydrogenase" evidence="3">
    <location>
        <begin position="38"/>
        <end position="495"/>
    </location>
</feature>
<dbReference type="PANTHER" id="PTHR11699">
    <property type="entry name" value="ALDEHYDE DEHYDROGENASE-RELATED"/>
    <property type="match status" value="1"/>
</dbReference>
<dbReference type="Gene3D" id="3.40.309.10">
    <property type="entry name" value="Aldehyde Dehydrogenase, Chain A, domain 2"/>
    <property type="match status" value="1"/>
</dbReference>
<evidence type="ECO:0000313" key="5">
    <source>
        <dbReference type="Proteomes" id="UP001648503"/>
    </source>
</evidence>
<protein>
    <recommendedName>
        <fullName evidence="3">Aldehyde dehydrogenase domain-containing protein</fullName>
    </recommendedName>
</protein>
<dbReference type="InterPro" id="IPR016162">
    <property type="entry name" value="Ald_DH_N"/>
</dbReference>
<evidence type="ECO:0000259" key="3">
    <source>
        <dbReference type="Pfam" id="PF00171"/>
    </source>
</evidence>
<dbReference type="InterPro" id="IPR016160">
    <property type="entry name" value="Ald_DH_CS_CYS"/>
</dbReference>
<dbReference type="EMBL" id="JAFCIX010000332">
    <property type="protein sequence ID" value="KAH6594546.1"/>
    <property type="molecule type" value="Genomic_DNA"/>
</dbReference>
<reference evidence="4 5" key="1">
    <citation type="submission" date="2021-02" db="EMBL/GenBank/DDBJ databases">
        <title>Variation within the Batrachochytrium salamandrivorans European outbreak.</title>
        <authorList>
            <person name="Kelly M."/>
            <person name="Pasmans F."/>
            <person name="Shea T.P."/>
            <person name="Munoz J.F."/>
            <person name="Carranza S."/>
            <person name="Cuomo C.A."/>
            <person name="Martel A."/>
        </authorList>
    </citation>
    <scope>NUCLEOTIDE SEQUENCE [LARGE SCALE GENOMIC DNA]</scope>
    <source>
        <strain evidence="4 5">AMFP18/2</strain>
    </source>
</reference>
<dbReference type="Gene3D" id="3.40.605.10">
    <property type="entry name" value="Aldehyde Dehydrogenase, Chain A, domain 1"/>
    <property type="match status" value="1"/>
</dbReference>
<keyword evidence="2" id="KW-0560">Oxidoreductase</keyword>
<organism evidence="4 5">
    <name type="scientific">Batrachochytrium salamandrivorans</name>
    <dbReference type="NCBI Taxonomy" id="1357716"/>
    <lineage>
        <taxon>Eukaryota</taxon>
        <taxon>Fungi</taxon>
        <taxon>Fungi incertae sedis</taxon>
        <taxon>Chytridiomycota</taxon>
        <taxon>Chytridiomycota incertae sedis</taxon>
        <taxon>Chytridiomycetes</taxon>
        <taxon>Rhizophydiales</taxon>
        <taxon>Rhizophydiales incertae sedis</taxon>
        <taxon>Batrachochytrium</taxon>
    </lineage>
</organism>
<sequence>MSVSVTAAAVAAAAAAAAHAIRFTRPYVNGKCASALQPYSIRCPSTETHLTTIQANVPGDIDSIVASARSALNAGPWGTAEWTGVRRRHALNAIADLIHTHSDHFAWLETLTGKPTTQSYEDIHACEHTLRYFASHADQINGRTYAFDAQFDSYTLKEPIGVCGLITSFNYPLLLAIWKIAPALAAGNTVIIKPAPQTPLSTLYLAQVIHEAGILPPGVFNVVLGGADIGQALALHSDVNLISFTGSSHVGRLVAISCAQASPPHKCMLELGGKNCVIVCADAELDLAVESVVDAAFANMGQNCCAASRLLLHRDIHDEFLTMLKKRTEALVIGDPFDKKTSQGPLIDQRQFESVSKFIELANATDAIRVISGGGRVGPIGYFLQPMILSGVPDNSPLATDEIFGPILSVLQPFDTIEEAVARANKSAHGLAAGVWTNNLKWMQFATRRLNVGMVWQNYYNDIPPYLPLGGRKQSGYGTDLGIETLEAMMVTKSVHSAR</sequence>
<accession>A0ABQ8FAW6</accession>
<dbReference type="PROSITE" id="PS00070">
    <property type="entry name" value="ALDEHYDE_DEHYDR_CYS"/>
    <property type="match status" value="1"/>
</dbReference>